<dbReference type="PIRSF" id="PIRSF017184">
    <property type="entry name" value="Nnr"/>
    <property type="match status" value="1"/>
</dbReference>
<dbReference type="NCBIfam" id="TIGR00196">
    <property type="entry name" value="yjeF_cterm"/>
    <property type="match status" value="1"/>
</dbReference>
<evidence type="ECO:0000256" key="8">
    <source>
        <dbReference type="ARBA" id="ARBA00022857"/>
    </source>
</evidence>
<dbReference type="InterPro" id="IPR029056">
    <property type="entry name" value="Ribokinase-like"/>
</dbReference>
<evidence type="ECO:0000256" key="13">
    <source>
        <dbReference type="ARBA" id="ARBA00023268"/>
    </source>
</evidence>
<dbReference type="InterPro" id="IPR017953">
    <property type="entry name" value="Carbohydrate_kinase_pred_CS"/>
</dbReference>
<dbReference type="EC" id="4.2.1.136" evidence="19"/>
<dbReference type="EC" id="5.1.99.6" evidence="19"/>
<comment type="caution">
    <text evidence="22">The sequence shown here is derived from an EMBL/GenBank/DDBJ whole genome shotgun (WGS) entry which is preliminary data.</text>
</comment>
<evidence type="ECO:0000259" key="20">
    <source>
        <dbReference type="PROSITE" id="PS51383"/>
    </source>
</evidence>
<feature type="binding site" evidence="18">
    <location>
        <position position="175"/>
    </location>
    <ligand>
        <name>(6S)-NADPHX</name>
        <dbReference type="ChEBI" id="CHEBI:64076"/>
    </ligand>
</feature>
<name>A0ABW0SBE0_9RHOB</name>
<comment type="catalytic activity">
    <reaction evidence="15 17 19">
        <text>(6S)-NADHX + ADP = AMP + phosphate + NADH + H(+)</text>
        <dbReference type="Rhea" id="RHEA:32223"/>
        <dbReference type="ChEBI" id="CHEBI:15378"/>
        <dbReference type="ChEBI" id="CHEBI:43474"/>
        <dbReference type="ChEBI" id="CHEBI:57945"/>
        <dbReference type="ChEBI" id="CHEBI:64074"/>
        <dbReference type="ChEBI" id="CHEBI:456215"/>
        <dbReference type="ChEBI" id="CHEBI:456216"/>
        <dbReference type="EC" id="4.2.1.136"/>
    </reaction>
</comment>
<feature type="binding site" evidence="18">
    <location>
        <begin position="138"/>
        <end position="144"/>
    </location>
    <ligand>
        <name>(6S)-NADPHX</name>
        <dbReference type="ChEBI" id="CHEBI:64076"/>
    </ligand>
</feature>
<sequence length="558" mass="58501">MAAILTAAEMRALEQAAIARGEVTGLELMERAGRGVVEAILAEWPEIEQGARRAVVLCGPGNNGGDGFVVARLLKERGWDVEAFLYGDPEKLPPDASTAFRRWTASAPARPLDTLVVPDVERDGDDALPDLWIDALFGTGLVRPVPIDLGALIDHIELARAEAGDNHRSRIVAIDVPSGLDSDSGMERFEPAPPPSQEVVDDLARRGLGRLVAPIYSPLYCDLTVTFHSLKPGHLLAHGPDCCGKVVVADIGLGPQWQPHRIKQVACPAGDGLSKRTGHKYAHGHALLLSGGCGRGGAARLAARGALRIGAGLVTLAVPPAALQENAARLDAIMLRSVRDAEVLTDLLQDSRLNALAAGPGLGTSDREAALLSALLDASRPDAGNHPARKGRALVLDADALTLLAHHPALRAKLHARCVLTPHDGEFARLFPAIAERWRAPATTGPAYSKLDAARDAARECGAVVLLKGPDTVIAEPNGTAAIHAAVHDRAAPWLATAGSGDVLAGFITGLLARGLAPFEAACAAAWLHVEAARSFGPGLIAEDLPEELPKVFRALGL</sequence>
<comment type="similarity">
    <text evidence="3 19">In the N-terminal section; belongs to the NnrE/AIBP family.</text>
</comment>
<dbReference type="Gene3D" id="3.40.1190.20">
    <property type="match status" value="1"/>
</dbReference>
<keyword evidence="6 17" id="KW-0547">Nucleotide-binding</keyword>
<evidence type="ECO:0000256" key="16">
    <source>
        <dbReference type="ARBA" id="ARBA00049209"/>
    </source>
</evidence>
<dbReference type="EMBL" id="JBHSNA010000004">
    <property type="protein sequence ID" value="MFC5566237.1"/>
    <property type="molecule type" value="Genomic_DNA"/>
</dbReference>
<dbReference type="SUPFAM" id="SSF64153">
    <property type="entry name" value="YjeF N-terminal domain-like"/>
    <property type="match status" value="1"/>
</dbReference>
<evidence type="ECO:0000256" key="10">
    <source>
        <dbReference type="ARBA" id="ARBA00023027"/>
    </source>
</evidence>
<dbReference type="HAMAP" id="MF_01965">
    <property type="entry name" value="NADHX_dehydratase"/>
    <property type="match status" value="1"/>
</dbReference>
<comment type="function">
    <text evidence="18">Catalyzes the epimerization of the S- and R-forms of NAD(P)HX, a damaged form of NAD(P)H that is a result of enzymatic or heat-dependent hydration. This is a prerequisite for the S-specific NAD(P)H-hydrate dehydratase to allow the repair of both epimers of NAD(P)HX.</text>
</comment>
<reference evidence="23" key="1">
    <citation type="journal article" date="2019" name="Int. J. Syst. Evol. Microbiol.">
        <title>The Global Catalogue of Microorganisms (GCM) 10K type strain sequencing project: providing services to taxonomists for standard genome sequencing and annotation.</title>
        <authorList>
            <consortium name="The Broad Institute Genomics Platform"/>
            <consortium name="The Broad Institute Genome Sequencing Center for Infectious Disease"/>
            <person name="Wu L."/>
            <person name="Ma J."/>
        </authorList>
    </citation>
    <scope>NUCLEOTIDE SEQUENCE [LARGE SCALE GENOMIC DNA]</scope>
    <source>
        <strain evidence="23">KACC 11588</strain>
    </source>
</reference>
<comment type="catalytic activity">
    <reaction evidence="2 18 19">
        <text>(6R)-NADPHX = (6S)-NADPHX</text>
        <dbReference type="Rhea" id="RHEA:32227"/>
        <dbReference type="ChEBI" id="CHEBI:64076"/>
        <dbReference type="ChEBI" id="CHEBI:64077"/>
        <dbReference type="EC" id="5.1.99.6"/>
    </reaction>
</comment>
<keyword evidence="10 17" id="KW-0520">NAD</keyword>
<evidence type="ECO:0000256" key="11">
    <source>
        <dbReference type="ARBA" id="ARBA00023235"/>
    </source>
</evidence>
<dbReference type="Pfam" id="PF01256">
    <property type="entry name" value="Carb_kinase"/>
    <property type="match status" value="1"/>
</dbReference>
<comment type="similarity">
    <text evidence="18">Belongs to the NnrE/AIBP family.</text>
</comment>
<comment type="similarity">
    <text evidence="4 19">In the C-terminal section; belongs to the NnrD/CARKD family.</text>
</comment>
<evidence type="ECO:0000313" key="22">
    <source>
        <dbReference type="EMBL" id="MFC5566237.1"/>
    </source>
</evidence>
<feature type="binding site" evidence="17">
    <location>
        <position position="361"/>
    </location>
    <ligand>
        <name>(6S)-NADPHX</name>
        <dbReference type="ChEBI" id="CHEBI:64076"/>
    </ligand>
</feature>
<evidence type="ECO:0000256" key="17">
    <source>
        <dbReference type="HAMAP-Rule" id="MF_01965"/>
    </source>
</evidence>
<feature type="binding site" evidence="17">
    <location>
        <begin position="468"/>
        <end position="472"/>
    </location>
    <ligand>
        <name>AMP</name>
        <dbReference type="ChEBI" id="CHEBI:456215"/>
    </ligand>
</feature>
<evidence type="ECO:0000256" key="7">
    <source>
        <dbReference type="ARBA" id="ARBA00022840"/>
    </source>
</evidence>
<evidence type="ECO:0000259" key="21">
    <source>
        <dbReference type="PROSITE" id="PS51385"/>
    </source>
</evidence>
<dbReference type="PANTHER" id="PTHR12592">
    <property type="entry name" value="ATP-DEPENDENT (S)-NAD(P)H-HYDRATE DEHYDRATASE FAMILY MEMBER"/>
    <property type="match status" value="1"/>
</dbReference>
<accession>A0ABW0SBE0</accession>
<feature type="binding site" evidence="18">
    <location>
        <position position="178"/>
    </location>
    <ligand>
        <name>K(+)</name>
        <dbReference type="ChEBI" id="CHEBI:29103"/>
    </ligand>
</feature>
<organism evidence="22 23">
    <name type="scientific">Rubellimicrobium aerolatum</name>
    <dbReference type="NCBI Taxonomy" id="490979"/>
    <lineage>
        <taxon>Bacteria</taxon>
        <taxon>Pseudomonadati</taxon>
        <taxon>Pseudomonadota</taxon>
        <taxon>Alphaproteobacteria</taxon>
        <taxon>Rhodobacterales</taxon>
        <taxon>Roseobacteraceae</taxon>
        <taxon>Rubellimicrobium</taxon>
    </lineage>
</organism>
<comment type="similarity">
    <text evidence="17">Belongs to the NnrD/CARKD family.</text>
</comment>
<gene>
    <name evidence="17" type="primary">nnrD</name>
    <name evidence="18" type="synonym">nnrE</name>
    <name evidence="22" type="ORF">ACFPOC_07360</name>
</gene>
<evidence type="ECO:0000256" key="9">
    <source>
        <dbReference type="ARBA" id="ARBA00022958"/>
    </source>
</evidence>
<proteinExistence type="inferred from homology"/>
<evidence type="ECO:0000256" key="2">
    <source>
        <dbReference type="ARBA" id="ARBA00000909"/>
    </source>
</evidence>
<evidence type="ECO:0000256" key="18">
    <source>
        <dbReference type="HAMAP-Rule" id="MF_01966"/>
    </source>
</evidence>
<keyword evidence="13" id="KW-0511">Multifunctional enzyme</keyword>
<feature type="binding site" evidence="17">
    <location>
        <position position="502"/>
    </location>
    <ligand>
        <name>(6S)-NADPHX</name>
        <dbReference type="ChEBI" id="CHEBI:64076"/>
    </ligand>
</feature>
<dbReference type="CDD" id="cd01171">
    <property type="entry name" value="YXKO-related"/>
    <property type="match status" value="1"/>
</dbReference>
<evidence type="ECO:0000256" key="6">
    <source>
        <dbReference type="ARBA" id="ARBA00022741"/>
    </source>
</evidence>
<evidence type="ECO:0000256" key="3">
    <source>
        <dbReference type="ARBA" id="ARBA00006001"/>
    </source>
</evidence>
<dbReference type="InterPro" id="IPR030677">
    <property type="entry name" value="Nnr"/>
</dbReference>
<keyword evidence="5 18" id="KW-0479">Metal-binding</keyword>
<dbReference type="InterPro" id="IPR000631">
    <property type="entry name" value="CARKD"/>
</dbReference>
<dbReference type="InterPro" id="IPR036652">
    <property type="entry name" value="YjeF_N_dom_sf"/>
</dbReference>
<keyword evidence="9 18" id="KW-0630">Potassium</keyword>
<evidence type="ECO:0000313" key="23">
    <source>
        <dbReference type="Proteomes" id="UP001596056"/>
    </source>
</evidence>
<dbReference type="PROSITE" id="PS01050">
    <property type="entry name" value="YJEF_C_2"/>
    <property type="match status" value="1"/>
</dbReference>
<feature type="binding site" evidence="17">
    <location>
        <position position="501"/>
    </location>
    <ligand>
        <name>AMP</name>
        <dbReference type="ChEBI" id="CHEBI:456215"/>
    </ligand>
</feature>
<feature type="binding site" evidence="18">
    <location>
        <position position="134"/>
    </location>
    <ligand>
        <name>K(+)</name>
        <dbReference type="ChEBI" id="CHEBI:29103"/>
    </ligand>
</feature>
<protein>
    <recommendedName>
        <fullName evidence="19">Bifunctional NAD(P)H-hydrate repair enzyme</fullName>
    </recommendedName>
    <alternativeName>
        <fullName evidence="19">Nicotinamide nucleotide repair protein</fullName>
    </alternativeName>
    <domain>
        <recommendedName>
            <fullName evidence="19">ADP-dependent (S)-NAD(P)H-hydrate dehydratase</fullName>
            <ecNumber evidence="19">4.2.1.136</ecNumber>
        </recommendedName>
        <alternativeName>
            <fullName evidence="19">ADP-dependent NAD(P)HX dehydratase</fullName>
        </alternativeName>
    </domain>
    <domain>
        <recommendedName>
            <fullName evidence="19">NAD(P)H-hydrate epimerase</fullName>
            <ecNumber evidence="19">5.1.99.6</ecNumber>
        </recommendedName>
    </domain>
</protein>
<evidence type="ECO:0000256" key="19">
    <source>
        <dbReference type="PIRNR" id="PIRNR017184"/>
    </source>
</evidence>
<evidence type="ECO:0000256" key="1">
    <source>
        <dbReference type="ARBA" id="ARBA00000013"/>
    </source>
</evidence>
<comment type="cofactor">
    <cofactor evidence="18 19">
        <name>K(+)</name>
        <dbReference type="ChEBI" id="CHEBI:29103"/>
    </cofactor>
    <text evidence="18 19">Binds 1 potassium ion per subunit.</text>
</comment>
<keyword evidence="11 18" id="KW-0413">Isomerase</keyword>
<evidence type="ECO:0000256" key="14">
    <source>
        <dbReference type="ARBA" id="ARBA00025153"/>
    </source>
</evidence>
<dbReference type="HAMAP" id="MF_01966">
    <property type="entry name" value="NADHX_epimerase"/>
    <property type="match status" value="1"/>
</dbReference>
<dbReference type="Gene3D" id="3.40.50.10260">
    <property type="entry name" value="YjeF N-terminal domain"/>
    <property type="match status" value="1"/>
</dbReference>
<keyword evidence="8 17" id="KW-0521">NADP</keyword>
<comment type="function">
    <text evidence="14 19">Bifunctional enzyme that catalyzes the epimerization of the S- and R-forms of NAD(P)HX and the dehydration of the S-form of NAD(P)HX at the expense of ADP, which is converted to AMP. This allows the repair of both epimers of NAD(P)HX, a damaged form of NAD(P)H that is a result of enzymatic or heat-dependent hydration.</text>
</comment>
<comment type="cofactor">
    <cofactor evidence="17">
        <name>Mg(2+)</name>
        <dbReference type="ChEBI" id="CHEBI:18420"/>
    </cofactor>
</comment>
<feature type="binding site" evidence="17">
    <location>
        <position position="423"/>
    </location>
    <ligand>
        <name>(6S)-NADPHX</name>
        <dbReference type="ChEBI" id="CHEBI:64076"/>
    </ligand>
</feature>
<dbReference type="PROSITE" id="PS51385">
    <property type="entry name" value="YJEF_N"/>
    <property type="match status" value="1"/>
</dbReference>
<evidence type="ECO:0000256" key="12">
    <source>
        <dbReference type="ARBA" id="ARBA00023239"/>
    </source>
</evidence>
<feature type="binding site" evidence="18">
    <location>
        <position position="63"/>
    </location>
    <ligand>
        <name>K(+)</name>
        <dbReference type="ChEBI" id="CHEBI:29103"/>
    </ligand>
</feature>
<dbReference type="Pfam" id="PF03853">
    <property type="entry name" value="YjeF_N"/>
    <property type="match status" value="1"/>
</dbReference>
<dbReference type="SUPFAM" id="SSF53613">
    <property type="entry name" value="Ribokinase-like"/>
    <property type="match status" value="1"/>
</dbReference>
<keyword evidence="12 17" id="KW-0456">Lyase</keyword>
<feature type="binding site" evidence="17">
    <location>
        <position position="298"/>
    </location>
    <ligand>
        <name>(6S)-NADPHX</name>
        <dbReference type="ChEBI" id="CHEBI:64076"/>
    </ligand>
</feature>
<evidence type="ECO:0000256" key="15">
    <source>
        <dbReference type="ARBA" id="ARBA00048238"/>
    </source>
</evidence>
<dbReference type="RefSeq" id="WP_209839209.1">
    <property type="nucleotide sequence ID" value="NZ_JAGGJP010000004.1"/>
</dbReference>
<feature type="domain" description="YjeF N-terminal" evidence="21">
    <location>
        <begin position="10"/>
        <end position="259"/>
    </location>
</feature>
<dbReference type="PANTHER" id="PTHR12592:SF0">
    <property type="entry name" value="ATP-DEPENDENT (S)-NAD(P)H-HYDRATE DEHYDRATASE"/>
    <property type="match status" value="1"/>
</dbReference>
<dbReference type="NCBIfam" id="TIGR00197">
    <property type="entry name" value="yjeF_nterm"/>
    <property type="match status" value="1"/>
</dbReference>
<comment type="subunit">
    <text evidence="17">Homotetramer.</text>
</comment>
<comment type="catalytic activity">
    <reaction evidence="16 17 19">
        <text>(6S)-NADPHX + ADP = AMP + phosphate + NADPH + H(+)</text>
        <dbReference type="Rhea" id="RHEA:32235"/>
        <dbReference type="ChEBI" id="CHEBI:15378"/>
        <dbReference type="ChEBI" id="CHEBI:43474"/>
        <dbReference type="ChEBI" id="CHEBI:57783"/>
        <dbReference type="ChEBI" id="CHEBI:64076"/>
        <dbReference type="ChEBI" id="CHEBI:456215"/>
        <dbReference type="ChEBI" id="CHEBI:456216"/>
        <dbReference type="EC" id="4.2.1.136"/>
    </reaction>
</comment>
<feature type="domain" description="YjeF C-terminal" evidence="20">
    <location>
        <begin position="263"/>
        <end position="556"/>
    </location>
</feature>
<comment type="catalytic activity">
    <reaction evidence="1 18 19">
        <text>(6R)-NADHX = (6S)-NADHX</text>
        <dbReference type="Rhea" id="RHEA:32215"/>
        <dbReference type="ChEBI" id="CHEBI:64074"/>
        <dbReference type="ChEBI" id="CHEBI:64075"/>
        <dbReference type="EC" id="5.1.99.6"/>
    </reaction>
</comment>
<evidence type="ECO:0000256" key="5">
    <source>
        <dbReference type="ARBA" id="ARBA00022723"/>
    </source>
</evidence>
<keyword evidence="23" id="KW-1185">Reference proteome</keyword>
<feature type="binding site" evidence="18">
    <location>
        <begin position="62"/>
        <end position="66"/>
    </location>
    <ligand>
        <name>(6S)-NADPHX</name>
        <dbReference type="ChEBI" id="CHEBI:64076"/>
    </ligand>
</feature>
<dbReference type="PROSITE" id="PS51383">
    <property type="entry name" value="YJEF_C_3"/>
    <property type="match status" value="1"/>
</dbReference>
<keyword evidence="7 17" id="KW-0067">ATP-binding</keyword>
<comment type="function">
    <text evidence="17">Catalyzes the dehydration of the S-form of NAD(P)HX at the expense of ADP, which is converted to AMP. Together with NAD(P)HX epimerase, which catalyzes the epimerization of the S- and R-forms, the enzyme allows the repair of both epimers of NAD(P)HX, a damaged form of NAD(P)H that is a result of enzymatic or heat-dependent hydration.</text>
</comment>
<evidence type="ECO:0000256" key="4">
    <source>
        <dbReference type="ARBA" id="ARBA00009524"/>
    </source>
</evidence>
<dbReference type="Proteomes" id="UP001596056">
    <property type="component" value="Unassembled WGS sequence"/>
</dbReference>
<comment type="caution">
    <text evidence="18">Lacks conserved residue(s) required for the propagation of feature annotation.</text>
</comment>
<dbReference type="InterPro" id="IPR004443">
    <property type="entry name" value="YjeF_N_dom"/>
</dbReference>